<feature type="transmembrane region" description="Helical" evidence="1">
    <location>
        <begin position="93"/>
        <end position="114"/>
    </location>
</feature>
<keyword evidence="1" id="KW-0472">Membrane</keyword>
<evidence type="ECO:0000256" key="1">
    <source>
        <dbReference type="SAM" id="Phobius"/>
    </source>
</evidence>
<evidence type="ECO:0000313" key="3">
    <source>
        <dbReference type="Proteomes" id="UP001396334"/>
    </source>
</evidence>
<protein>
    <submittedName>
        <fullName evidence="2">Uncharacterized protein</fullName>
    </submittedName>
</protein>
<keyword evidence="1" id="KW-0812">Transmembrane</keyword>
<keyword evidence="3" id="KW-1185">Reference proteome</keyword>
<accession>A0ABR2SS25</accession>
<name>A0ABR2SS25_9ROSI</name>
<proteinExistence type="predicted"/>
<comment type="caution">
    <text evidence="2">The sequence shown here is derived from an EMBL/GenBank/DDBJ whole genome shotgun (WGS) entry which is preliminary data.</text>
</comment>
<gene>
    <name evidence="2" type="ORF">V6N11_067860</name>
</gene>
<evidence type="ECO:0000313" key="2">
    <source>
        <dbReference type="EMBL" id="KAK9028045.1"/>
    </source>
</evidence>
<organism evidence="2 3">
    <name type="scientific">Hibiscus sabdariffa</name>
    <name type="common">roselle</name>
    <dbReference type="NCBI Taxonomy" id="183260"/>
    <lineage>
        <taxon>Eukaryota</taxon>
        <taxon>Viridiplantae</taxon>
        <taxon>Streptophyta</taxon>
        <taxon>Embryophyta</taxon>
        <taxon>Tracheophyta</taxon>
        <taxon>Spermatophyta</taxon>
        <taxon>Magnoliopsida</taxon>
        <taxon>eudicotyledons</taxon>
        <taxon>Gunneridae</taxon>
        <taxon>Pentapetalae</taxon>
        <taxon>rosids</taxon>
        <taxon>malvids</taxon>
        <taxon>Malvales</taxon>
        <taxon>Malvaceae</taxon>
        <taxon>Malvoideae</taxon>
        <taxon>Hibiscus</taxon>
    </lineage>
</organism>
<keyword evidence="1" id="KW-1133">Transmembrane helix</keyword>
<sequence>MESLDVVVWDDEELGWIALDSLHDGSEWWKLTDFVRITNYRIEHKYGIFSCIDAYTIADIVNEAVNKYCLIFVTSVGNRELALSTVGTPGGTLSIIVIGAYVSSAVVVGAYSVVESIDHHFKW</sequence>
<reference evidence="2 3" key="1">
    <citation type="journal article" date="2024" name="G3 (Bethesda)">
        <title>Genome assembly of Hibiscus sabdariffa L. provides insights into metabolisms of medicinal natural products.</title>
        <authorList>
            <person name="Kim T."/>
        </authorList>
    </citation>
    <scope>NUCLEOTIDE SEQUENCE [LARGE SCALE GENOMIC DNA]</scope>
    <source>
        <strain evidence="2">TK-2024</strain>
        <tissue evidence="2">Old leaves</tissue>
    </source>
</reference>
<dbReference type="EMBL" id="JBBPBN010000012">
    <property type="protein sequence ID" value="KAK9028045.1"/>
    <property type="molecule type" value="Genomic_DNA"/>
</dbReference>
<dbReference type="Proteomes" id="UP001396334">
    <property type="component" value="Unassembled WGS sequence"/>
</dbReference>